<organism evidence="2 3">
    <name type="scientific">Aspergillus pseudodeflectus</name>
    <dbReference type="NCBI Taxonomy" id="176178"/>
    <lineage>
        <taxon>Eukaryota</taxon>
        <taxon>Fungi</taxon>
        <taxon>Dikarya</taxon>
        <taxon>Ascomycota</taxon>
        <taxon>Pezizomycotina</taxon>
        <taxon>Eurotiomycetes</taxon>
        <taxon>Eurotiomycetidae</taxon>
        <taxon>Eurotiales</taxon>
        <taxon>Aspergillaceae</taxon>
        <taxon>Aspergillus</taxon>
        <taxon>Aspergillus subgen. Nidulantes</taxon>
    </lineage>
</organism>
<sequence>MAPPAKSKPAVLSWRIGAAPSKQKQKQKEKKQVVVPAQPATGQIPTPPPDETQQQALVSQRFAPDIREITASLDPLCRLPCALTPGDRSLLHSYLLHVPARVYGTRSDTIFSSVRDVSFPISLGSSLTMWWMLIAADGLFTNAGRTNGHASVVERKQRAYQLLNEALRRSGGQITDEILGGIIMAAITEARLLDPVATNAHLQGFEAAIRSRGGLRLSLLGCAIPALRFAHVMPYLVCGPVQDTGQREHEQLQRFVQFLMSEMRHRGFSPFPTESSPVAGLMQLKNIIIVPALLHSSLGSYLQPEERLITRFVDEAACFLSIFLITLILWRVSESLLSTQLFVTRLDTVLESSSAFDEHGAPMLTLQGFMWVVTKAIQDFQAVYHELSEDHGLWPILHGIDALRVFRGMTSYSARQQARRLLLSILYGEDLALTIGRIC</sequence>
<evidence type="ECO:0000256" key="1">
    <source>
        <dbReference type="SAM" id="MobiDB-lite"/>
    </source>
</evidence>
<evidence type="ECO:0000313" key="3">
    <source>
        <dbReference type="Proteomes" id="UP001610444"/>
    </source>
</evidence>
<dbReference type="Proteomes" id="UP001610444">
    <property type="component" value="Unassembled WGS sequence"/>
</dbReference>
<name>A0ABR4KAL7_9EURO</name>
<accession>A0ABR4KAL7</accession>
<protein>
    <submittedName>
        <fullName evidence="2">Uncharacterized protein</fullName>
    </submittedName>
</protein>
<gene>
    <name evidence="2" type="ORF">BJX68DRAFT_97076</name>
</gene>
<comment type="caution">
    <text evidence="2">The sequence shown here is derived from an EMBL/GenBank/DDBJ whole genome shotgun (WGS) entry which is preliminary data.</text>
</comment>
<feature type="region of interest" description="Disordered" evidence="1">
    <location>
        <begin position="1"/>
        <end position="52"/>
    </location>
</feature>
<evidence type="ECO:0000313" key="2">
    <source>
        <dbReference type="EMBL" id="KAL2849324.1"/>
    </source>
</evidence>
<dbReference type="EMBL" id="JBFXLR010000023">
    <property type="protein sequence ID" value="KAL2849324.1"/>
    <property type="molecule type" value="Genomic_DNA"/>
</dbReference>
<dbReference type="GeneID" id="98165266"/>
<dbReference type="PANTHER" id="PTHR37540:SF5">
    <property type="entry name" value="TRANSCRIPTION FACTOR DOMAIN-CONTAINING PROTEIN"/>
    <property type="match status" value="1"/>
</dbReference>
<dbReference type="PANTHER" id="PTHR37540">
    <property type="entry name" value="TRANSCRIPTION FACTOR (ACR-2), PUTATIVE-RELATED-RELATED"/>
    <property type="match status" value="1"/>
</dbReference>
<reference evidence="2 3" key="1">
    <citation type="submission" date="2024-07" db="EMBL/GenBank/DDBJ databases">
        <title>Section-level genome sequencing and comparative genomics of Aspergillus sections Usti and Cavernicolus.</title>
        <authorList>
            <consortium name="Lawrence Berkeley National Laboratory"/>
            <person name="Nybo J.L."/>
            <person name="Vesth T.C."/>
            <person name="Theobald S."/>
            <person name="Frisvad J.C."/>
            <person name="Larsen T.O."/>
            <person name="Kjaerboelling I."/>
            <person name="Rothschild-Mancinelli K."/>
            <person name="Lyhne E.K."/>
            <person name="Kogle M.E."/>
            <person name="Barry K."/>
            <person name="Clum A."/>
            <person name="Na H."/>
            <person name="Ledsgaard L."/>
            <person name="Lin J."/>
            <person name="Lipzen A."/>
            <person name="Kuo A."/>
            <person name="Riley R."/>
            <person name="Mondo S."/>
            <person name="LaButti K."/>
            <person name="Haridas S."/>
            <person name="Pangalinan J."/>
            <person name="Salamov A.A."/>
            <person name="Simmons B.A."/>
            <person name="Magnuson J.K."/>
            <person name="Chen J."/>
            <person name="Drula E."/>
            <person name="Henrissat B."/>
            <person name="Wiebenga A."/>
            <person name="Lubbers R.J."/>
            <person name="Gomes A.C."/>
            <person name="Macurrencykelacurrency M.R."/>
            <person name="Stajich J."/>
            <person name="Grigoriev I.V."/>
            <person name="Mortensen U.H."/>
            <person name="De vries R.P."/>
            <person name="Baker S.E."/>
            <person name="Andersen M.R."/>
        </authorList>
    </citation>
    <scope>NUCLEOTIDE SEQUENCE [LARGE SCALE GENOMIC DNA]</scope>
    <source>
        <strain evidence="2 3">CBS 756.74</strain>
    </source>
</reference>
<proteinExistence type="predicted"/>
<keyword evidence="3" id="KW-1185">Reference proteome</keyword>
<dbReference type="RefSeq" id="XP_070898711.1">
    <property type="nucleotide sequence ID" value="XM_071050102.1"/>
</dbReference>